<sequence>LVTRLLRGCDVLRVTKKEHDLSLHALTAITALFRKRMFFRRFLPFLIAACLSSFFLVSIIYDLSWNQGLQLIGVGSTEERSTTHNEEAKEFHTPSVNYSSPYPVGKTKPFGSNYTKALVIPKLKSEDTSWIENELGDMIESGSLLPAIYTVNDRHASLHPPKNKGHEVMVYLSYIIDFYDSLPDISIFMHAHRFAWHNMQLLDHDAAKMLRFLSPEKVARDGYMNLRCHADPGCPEWLHPGNLVENPDKPEELLVAKSWSELFPLDPIPPVLAQACCAQFAVSKARILETNRMRYIYLRDWMIRTELTDYLSGRVFEYVWQWIFAKVSVFCPDEGVCHCDGYGLCFGGGGGLERYMEMKMLKNELEEDLRVWREKKDILEKSKVEGGRNGGGWWRFLETAELSVPEPGKDEVLRRQIEKLEVSMKGLWDEAFERGKDPKQRAQEAGRVWRDGDGF</sequence>
<evidence type="ECO:0000313" key="4">
    <source>
        <dbReference type="EMBL" id="KXS97528.1"/>
    </source>
</evidence>
<gene>
    <name evidence="4" type="ORF">AC578_4600</name>
</gene>
<dbReference type="AlphaFoldDB" id="A0A139H583"/>
<keyword evidence="3" id="KW-1133">Transmembrane helix</keyword>
<organism evidence="4 5">
    <name type="scientific">Pseudocercospora eumusae</name>
    <dbReference type="NCBI Taxonomy" id="321146"/>
    <lineage>
        <taxon>Eukaryota</taxon>
        <taxon>Fungi</taxon>
        <taxon>Dikarya</taxon>
        <taxon>Ascomycota</taxon>
        <taxon>Pezizomycotina</taxon>
        <taxon>Dothideomycetes</taxon>
        <taxon>Dothideomycetidae</taxon>
        <taxon>Mycosphaerellales</taxon>
        <taxon>Mycosphaerellaceae</taxon>
        <taxon>Pseudocercospora</taxon>
    </lineage>
</organism>
<dbReference type="EMBL" id="LFZN01000140">
    <property type="protein sequence ID" value="KXS97528.1"/>
    <property type="molecule type" value="Genomic_DNA"/>
</dbReference>
<protein>
    <submittedName>
        <fullName evidence="4">Uncharacterized protein</fullName>
    </submittedName>
</protein>
<keyword evidence="5" id="KW-1185">Reference proteome</keyword>
<dbReference type="PANTHER" id="PTHR37490">
    <property type="entry name" value="EXPRESSED PROTEIN"/>
    <property type="match status" value="1"/>
</dbReference>
<evidence type="ECO:0000256" key="3">
    <source>
        <dbReference type="SAM" id="Phobius"/>
    </source>
</evidence>
<dbReference type="PANTHER" id="PTHR37490:SF3">
    <property type="entry name" value="DUF3431 DOMAIN CONTAINING PROTEIN"/>
    <property type="match status" value="1"/>
</dbReference>
<accession>A0A139H583</accession>
<feature type="transmembrane region" description="Helical" evidence="3">
    <location>
        <begin position="42"/>
        <end position="61"/>
    </location>
</feature>
<evidence type="ECO:0000256" key="1">
    <source>
        <dbReference type="SAM" id="Coils"/>
    </source>
</evidence>
<dbReference type="Proteomes" id="UP000070133">
    <property type="component" value="Unassembled WGS sequence"/>
</dbReference>
<evidence type="ECO:0000313" key="5">
    <source>
        <dbReference type="Proteomes" id="UP000070133"/>
    </source>
</evidence>
<dbReference type="Pfam" id="PF11913">
    <property type="entry name" value="DUF3431"/>
    <property type="match status" value="1"/>
</dbReference>
<reference evidence="4 5" key="1">
    <citation type="submission" date="2015-07" db="EMBL/GenBank/DDBJ databases">
        <title>Comparative genomics of the Sigatoka disease complex on banana suggests a link between parallel evolutionary changes in Pseudocercospora fijiensis and Pseudocercospora eumusae and increased virulence on the banana host.</title>
        <authorList>
            <person name="Chang T.-C."/>
            <person name="Salvucci A."/>
            <person name="Crous P.W."/>
            <person name="Stergiopoulos I."/>
        </authorList>
    </citation>
    <scope>NUCLEOTIDE SEQUENCE [LARGE SCALE GENOMIC DNA]</scope>
    <source>
        <strain evidence="4 5">CBS 114824</strain>
    </source>
</reference>
<keyword evidence="3" id="KW-0472">Membrane</keyword>
<evidence type="ECO:0000256" key="2">
    <source>
        <dbReference type="SAM" id="MobiDB-lite"/>
    </source>
</evidence>
<keyword evidence="3" id="KW-0812">Transmembrane</keyword>
<dbReference type="OrthoDB" id="426718at2759"/>
<dbReference type="STRING" id="321146.A0A139H583"/>
<comment type="caution">
    <text evidence="4">The sequence shown here is derived from an EMBL/GenBank/DDBJ whole genome shotgun (WGS) entry which is preliminary data.</text>
</comment>
<feature type="non-terminal residue" evidence="4">
    <location>
        <position position="1"/>
    </location>
</feature>
<keyword evidence="1" id="KW-0175">Coiled coil</keyword>
<proteinExistence type="predicted"/>
<feature type="coiled-coil region" evidence="1">
    <location>
        <begin position="355"/>
        <end position="382"/>
    </location>
</feature>
<name>A0A139H583_9PEZI</name>
<feature type="region of interest" description="Disordered" evidence="2">
    <location>
        <begin position="433"/>
        <end position="455"/>
    </location>
</feature>
<dbReference type="InterPro" id="IPR021838">
    <property type="entry name" value="DUF3431"/>
</dbReference>